<feature type="chain" id="PRO_5024812315" description="SHOCT domain-containing protein" evidence="1">
    <location>
        <begin position="26"/>
        <end position="119"/>
    </location>
</feature>
<keyword evidence="1" id="KW-0732">Signal</keyword>
<gene>
    <name evidence="2" type="ORF">ERS008202_00913</name>
</gene>
<name>A0A655BT56_SALET</name>
<dbReference type="EMBL" id="CQPC01000008">
    <property type="protein sequence ID" value="CNT76507.1"/>
    <property type="molecule type" value="Genomic_DNA"/>
</dbReference>
<evidence type="ECO:0008006" key="4">
    <source>
        <dbReference type="Google" id="ProtNLM"/>
    </source>
</evidence>
<evidence type="ECO:0000256" key="1">
    <source>
        <dbReference type="SAM" id="SignalP"/>
    </source>
</evidence>
<feature type="signal peptide" evidence="1">
    <location>
        <begin position="1"/>
        <end position="25"/>
    </location>
</feature>
<sequence length="119" mass="13513">MCRSIYRFSVISSLIFPLVVFNVSASPCFSDNSVTKGTQMISKLPRDKDCNDSDSSSRKSVSEKIIESIAEKQKINQEIMKIDLEIGLLRTKKGNMTAQDYDSKMRELTNKRSALKRKI</sequence>
<organism evidence="2 3">
    <name type="scientific">Salmonella enterica subsp. enterica serovar Bovismorbificans</name>
    <dbReference type="NCBI Taxonomy" id="58097"/>
    <lineage>
        <taxon>Bacteria</taxon>
        <taxon>Pseudomonadati</taxon>
        <taxon>Pseudomonadota</taxon>
        <taxon>Gammaproteobacteria</taxon>
        <taxon>Enterobacterales</taxon>
        <taxon>Enterobacteriaceae</taxon>
        <taxon>Salmonella</taxon>
    </lineage>
</organism>
<evidence type="ECO:0000313" key="2">
    <source>
        <dbReference type="EMBL" id="CNT76507.1"/>
    </source>
</evidence>
<protein>
    <recommendedName>
        <fullName evidence="4">SHOCT domain-containing protein</fullName>
    </recommendedName>
</protein>
<accession>A0A655BT56</accession>
<evidence type="ECO:0000313" key="3">
    <source>
        <dbReference type="Proteomes" id="UP000039541"/>
    </source>
</evidence>
<dbReference type="Proteomes" id="UP000039541">
    <property type="component" value="Unassembled WGS sequence"/>
</dbReference>
<proteinExistence type="predicted"/>
<reference evidence="2 3" key="1">
    <citation type="submission" date="2015-03" db="EMBL/GenBank/DDBJ databases">
        <authorList>
            <consortium name="Pathogen Informatics"/>
        </authorList>
    </citation>
    <scope>NUCLEOTIDE SEQUENCE [LARGE SCALE GENOMIC DNA]</scope>
    <source>
        <strain evidence="2 3">3476</strain>
    </source>
</reference>
<dbReference type="AlphaFoldDB" id="A0A655BT56"/>